<sequence length="130" mass="13895">MTDTTSDVIWIVTGEAPETSPPGNSKGASSNTHGLADKMLEKILIPKGVEDASPVKAQDLEKNMTHFLQLVGGLFNRAEQQANNNPGLQLEEIELSVEISGEGQVKLIGNGVKAGSKGAITLTFRRQEPR</sequence>
<feature type="compositionally biased region" description="Polar residues" evidence="1">
    <location>
        <begin position="21"/>
        <end position="33"/>
    </location>
</feature>
<evidence type="ECO:0000256" key="1">
    <source>
        <dbReference type="SAM" id="MobiDB-lite"/>
    </source>
</evidence>
<gene>
    <name evidence="3" type="ORF">H6G14_16605</name>
</gene>
<organism evidence="3 4">
    <name type="scientific">Nostoc parmelioides FACHB-3921</name>
    <dbReference type="NCBI Taxonomy" id="2692909"/>
    <lineage>
        <taxon>Bacteria</taxon>
        <taxon>Bacillati</taxon>
        <taxon>Cyanobacteriota</taxon>
        <taxon>Cyanophyceae</taxon>
        <taxon>Nostocales</taxon>
        <taxon>Nostocaceae</taxon>
        <taxon>Nostoc</taxon>
    </lineage>
</organism>
<dbReference type="EMBL" id="JACJQL010000024">
    <property type="protein sequence ID" value="MBD2252905.1"/>
    <property type="molecule type" value="Genomic_DNA"/>
</dbReference>
<evidence type="ECO:0000313" key="4">
    <source>
        <dbReference type="Proteomes" id="UP000621307"/>
    </source>
</evidence>
<keyword evidence="4" id="KW-1185">Reference proteome</keyword>
<feature type="region of interest" description="Disordered" evidence="1">
    <location>
        <begin position="13"/>
        <end position="33"/>
    </location>
</feature>
<feature type="domain" description="Pepco" evidence="2">
    <location>
        <begin position="9"/>
        <end position="126"/>
    </location>
</feature>
<evidence type="ECO:0000313" key="3">
    <source>
        <dbReference type="EMBL" id="MBD2252905.1"/>
    </source>
</evidence>
<protein>
    <recommendedName>
        <fullName evidence="2">Pepco domain-containing protein</fullName>
    </recommendedName>
</protein>
<evidence type="ECO:0000259" key="2">
    <source>
        <dbReference type="Pfam" id="PF24393"/>
    </source>
</evidence>
<dbReference type="Proteomes" id="UP000621307">
    <property type="component" value="Unassembled WGS sequence"/>
</dbReference>
<comment type="caution">
    <text evidence="3">The sequence shown here is derived from an EMBL/GenBank/DDBJ whole genome shotgun (WGS) entry which is preliminary data.</text>
</comment>
<proteinExistence type="predicted"/>
<dbReference type="RefSeq" id="WP_190568475.1">
    <property type="nucleotide sequence ID" value="NZ_JACJQL010000024.1"/>
</dbReference>
<accession>A0ABR8BG41</accession>
<reference evidence="3 4" key="1">
    <citation type="journal article" date="2020" name="ISME J.">
        <title>Comparative genomics reveals insights into cyanobacterial evolution and habitat adaptation.</title>
        <authorList>
            <person name="Chen M.Y."/>
            <person name="Teng W.K."/>
            <person name="Zhao L."/>
            <person name="Hu C.X."/>
            <person name="Zhou Y.K."/>
            <person name="Han B.P."/>
            <person name="Song L.R."/>
            <person name="Shu W.S."/>
        </authorList>
    </citation>
    <scope>NUCLEOTIDE SEQUENCE [LARGE SCALE GENOMIC DNA]</scope>
    <source>
        <strain evidence="3 4">FACHB-3921</strain>
    </source>
</reference>
<dbReference type="Pfam" id="PF24393">
    <property type="entry name" value="Pepco"/>
    <property type="match status" value="1"/>
</dbReference>
<dbReference type="InterPro" id="IPR056947">
    <property type="entry name" value="Pepco_dom"/>
</dbReference>
<name>A0ABR8BG41_9NOSO</name>